<keyword evidence="1" id="KW-0812">Transmembrane</keyword>
<evidence type="ECO:0008006" key="4">
    <source>
        <dbReference type="Google" id="ProtNLM"/>
    </source>
</evidence>
<gene>
    <name evidence="2" type="ORF">VNO77_37565</name>
</gene>
<proteinExistence type="predicted"/>
<evidence type="ECO:0000313" key="2">
    <source>
        <dbReference type="EMBL" id="KAK7313130.1"/>
    </source>
</evidence>
<name>A0AAN9PUU8_CANGL</name>
<evidence type="ECO:0000313" key="3">
    <source>
        <dbReference type="Proteomes" id="UP001367508"/>
    </source>
</evidence>
<keyword evidence="3" id="KW-1185">Reference proteome</keyword>
<reference evidence="2 3" key="1">
    <citation type="submission" date="2024-01" db="EMBL/GenBank/DDBJ databases">
        <title>The genomes of 5 underutilized Papilionoideae crops provide insights into root nodulation and disease resistanc.</title>
        <authorList>
            <person name="Jiang F."/>
        </authorList>
    </citation>
    <scope>NUCLEOTIDE SEQUENCE [LARGE SCALE GENOMIC DNA]</scope>
    <source>
        <strain evidence="2">LVBAO_FW01</strain>
        <tissue evidence="2">Leaves</tissue>
    </source>
</reference>
<comment type="caution">
    <text evidence="2">The sequence shown here is derived from an EMBL/GenBank/DDBJ whole genome shotgun (WGS) entry which is preliminary data.</text>
</comment>
<dbReference type="Proteomes" id="UP001367508">
    <property type="component" value="Unassembled WGS sequence"/>
</dbReference>
<sequence>MVMEEIVGGDLLCLRSTLHFATCVSRLRHRTALHRLRLFVQTLPRPSGKTCSRLRFAIAFLLCFVLDLSGAFMKYLFFFSFLPLMHVTNHMSPPGRGLGAISAINTGTCSILLGFV</sequence>
<protein>
    <recommendedName>
        <fullName evidence="4">Transmembrane protein</fullName>
    </recommendedName>
</protein>
<keyword evidence="1" id="KW-0472">Membrane</keyword>
<feature type="transmembrane region" description="Helical" evidence="1">
    <location>
        <begin position="54"/>
        <end position="77"/>
    </location>
</feature>
<organism evidence="2 3">
    <name type="scientific">Canavalia gladiata</name>
    <name type="common">Sword bean</name>
    <name type="synonym">Dolichos gladiatus</name>
    <dbReference type="NCBI Taxonomy" id="3824"/>
    <lineage>
        <taxon>Eukaryota</taxon>
        <taxon>Viridiplantae</taxon>
        <taxon>Streptophyta</taxon>
        <taxon>Embryophyta</taxon>
        <taxon>Tracheophyta</taxon>
        <taxon>Spermatophyta</taxon>
        <taxon>Magnoliopsida</taxon>
        <taxon>eudicotyledons</taxon>
        <taxon>Gunneridae</taxon>
        <taxon>Pentapetalae</taxon>
        <taxon>rosids</taxon>
        <taxon>fabids</taxon>
        <taxon>Fabales</taxon>
        <taxon>Fabaceae</taxon>
        <taxon>Papilionoideae</taxon>
        <taxon>50 kb inversion clade</taxon>
        <taxon>NPAAA clade</taxon>
        <taxon>indigoferoid/millettioid clade</taxon>
        <taxon>Phaseoleae</taxon>
        <taxon>Canavalia</taxon>
    </lineage>
</organism>
<dbReference type="EMBL" id="JAYMYQ010000009">
    <property type="protein sequence ID" value="KAK7313130.1"/>
    <property type="molecule type" value="Genomic_DNA"/>
</dbReference>
<feature type="transmembrane region" description="Helical" evidence="1">
    <location>
        <begin position="97"/>
        <end position="115"/>
    </location>
</feature>
<keyword evidence="1" id="KW-1133">Transmembrane helix</keyword>
<dbReference type="AlphaFoldDB" id="A0AAN9PUU8"/>
<accession>A0AAN9PUU8</accession>
<evidence type="ECO:0000256" key="1">
    <source>
        <dbReference type="SAM" id="Phobius"/>
    </source>
</evidence>